<evidence type="ECO:0000313" key="11">
    <source>
        <dbReference type="EMBL" id="KAK4463768.1"/>
    </source>
</evidence>
<dbReference type="InterPro" id="IPR004827">
    <property type="entry name" value="bZIP"/>
</dbReference>
<sequence>MSNSTTTPSVEPAAREDTSAPRPAAIAPALAQHLNNNYPGAQFQTHPHPVPAEGSTGDGQASPSAASHPLAHGHNPQHLQPNEVHLHPELRSGHEPAANSGYVPVPVPAMISAGVPPPPEQVLAMSGPPAVVSPGGGVIDNGNGDAGADGRKAKRELSQSKRAAQNRAAQRAFRQRKEGYIKKLEQQVRDFEAVESSWKAVQAEHFALREYVLQLQSRLIEVAGEYPPPPSSLHLTLSQHPHPQSVSGGSLGRAEPPAAAGPPPPPPPPQPQPNPLEVAAQAVAGLSRSEHLAGRGTDPYAGLRVLARSDDDVKVEDITRLQADGSQEALPEAAM</sequence>
<feature type="compositionally biased region" description="Basic and acidic residues" evidence="9">
    <location>
        <begin position="84"/>
        <end position="94"/>
    </location>
</feature>
<dbReference type="GO" id="GO:0090575">
    <property type="term" value="C:RNA polymerase II transcription regulator complex"/>
    <property type="evidence" value="ECO:0007669"/>
    <property type="project" value="TreeGrafter"/>
</dbReference>
<feature type="compositionally biased region" description="Low complexity" evidence="9">
    <location>
        <begin position="61"/>
        <end position="72"/>
    </location>
</feature>
<keyword evidence="12" id="KW-1185">Reference proteome</keyword>
<organism evidence="11 12">
    <name type="scientific">Cladorrhinum samala</name>
    <dbReference type="NCBI Taxonomy" id="585594"/>
    <lineage>
        <taxon>Eukaryota</taxon>
        <taxon>Fungi</taxon>
        <taxon>Dikarya</taxon>
        <taxon>Ascomycota</taxon>
        <taxon>Pezizomycotina</taxon>
        <taxon>Sordariomycetes</taxon>
        <taxon>Sordariomycetidae</taxon>
        <taxon>Sordariales</taxon>
        <taxon>Podosporaceae</taxon>
        <taxon>Cladorrhinum</taxon>
    </lineage>
</organism>
<evidence type="ECO:0000256" key="8">
    <source>
        <dbReference type="ARBA" id="ARBA00044067"/>
    </source>
</evidence>
<dbReference type="SUPFAM" id="SSF57959">
    <property type="entry name" value="Leucine zipper domain"/>
    <property type="match status" value="1"/>
</dbReference>
<evidence type="ECO:0000256" key="3">
    <source>
        <dbReference type="ARBA" id="ARBA00007163"/>
    </source>
</evidence>
<keyword evidence="5" id="KW-0238">DNA-binding</keyword>
<feature type="compositionally biased region" description="Pro residues" evidence="9">
    <location>
        <begin position="259"/>
        <end position="274"/>
    </location>
</feature>
<dbReference type="AlphaFoldDB" id="A0AAV9HW95"/>
<evidence type="ECO:0000256" key="4">
    <source>
        <dbReference type="ARBA" id="ARBA00023015"/>
    </source>
</evidence>
<evidence type="ECO:0000313" key="12">
    <source>
        <dbReference type="Proteomes" id="UP001321749"/>
    </source>
</evidence>
<dbReference type="Pfam" id="PF00170">
    <property type="entry name" value="bZIP_1"/>
    <property type="match status" value="1"/>
</dbReference>
<dbReference type="InterPro" id="IPR046347">
    <property type="entry name" value="bZIP_sf"/>
</dbReference>
<evidence type="ECO:0000256" key="6">
    <source>
        <dbReference type="ARBA" id="ARBA00023163"/>
    </source>
</evidence>
<dbReference type="Gene3D" id="1.20.5.170">
    <property type="match status" value="1"/>
</dbReference>
<keyword evidence="4" id="KW-0805">Transcription regulation</keyword>
<evidence type="ECO:0000256" key="9">
    <source>
        <dbReference type="SAM" id="MobiDB-lite"/>
    </source>
</evidence>
<dbReference type="PROSITE" id="PS00036">
    <property type="entry name" value="BZIP_BASIC"/>
    <property type="match status" value="1"/>
</dbReference>
<evidence type="ECO:0000256" key="2">
    <source>
        <dbReference type="ARBA" id="ARBA00004123"/>
    </source>
</evidence>
<gene>
    <name evidence="11" type="ORF">QBC42DRAFT_61022</name>
</gene>
<dbReference type="SMART" id="SM00338">
    <property type="entry name" value="BRLZ"/>
    <property type="match status" value="1"/>
</dbReference>
<reference evidence="11" key="1">
    <citation type="journal article" date="2023" name="Mol. Phylogenet. Evol.">
        <title>Genome-scale phylogeny and comparative genomics of the fungal order Sordariales.</title>
        <authorList>
            <person name="Hensen N."/>
            <person name="Bonometti L."/>
            <person name="Westerberg I."/>
            <person name="Brannstrom I.O."/>
            <person name="Guillou S."/>
            <person name="Cros-Aarteil S."/>
            <person name="Calhoun S."/>
            <person name="Haridas S."/>
            <person name="Kuo A."/>
            <person name="Mondo S."/>
            <person name="Pangilinan J."/>
            <person name="Riley R."/>
            <person name="LaButti K."/>
            <person name="Andreopoulos B."/>
            <person name="Lipzen A."/>
            <person name="Chen C."/>
            <person name="Yan M."/>
            <person name="Daum C."/>
            <person name="Ng V."/>
            <person name="Clum A."/>
            <person name="Steindorff A."/>
            <person name="Ohm R.A."/>
            <person name="Martin F."/>
            <person name="Silar P."/>
            <person name="Natvig D.O."/>
            <person name="Lalanne C."/>
            <person name="Gautier V."/>
            <person name="Ament-Velasquez S.L."/>
            <person name="Kruys A."/>
            <person name="Hutchinson M.I."/>
            <person name="Powell A.J."/>
            <person name="Barry K."/>
            <person name="Miller A.N."/>
            <person name="Grigoriev I.V."/>
            <person name="Debuchy R."/>
            <person name="Gladieux P."/>
            <person name="Hiltunen Thoren M."/>
            <person name="Johannesson H."/>
        </authorList>
    </citation>
    <scope>NUCLEOTIDE SEQUENCE</scope>
    <source>
        <strain evidence="11">PSN324</strain>
    </source>
</reference>
<dbReference type="CDD" id="cd14688">
    <property type="entry name" value="bZIP_YAP"/>
    <property type="match status" value="1"/>
</dbReference>
<comment type="caution">
    <text evidence="11">The sequence shown here is derived from an EMBL/GenBank/DDBJ whole genome shotgun (WGS) entry which is preliminary data.</text>
</comment>
<evidence type="ECO:0000259" key="10">
    <source>
        <dbReference type="PROSITE" id="PS00036"/>
    </source>
</evidence>
<evidence type="ECO:0000256" key="7">
    <source>
        <dbReference type="ARBA" id="ARBA00023242"/>
    </source>
</evidence>
<keyword evidence="6" id="KW-0804">Transcription</keyword>
<comment type="subcellular location">
    <subcellularLocation>
        <location evidence="2">Nucleus</location>
    </subcellularLocation>
</comment>
<dbReference type="GO" id="GO:0001228">
    <property type="term" value="F:DNA-binding transcription activator activity, RNA polymerase II-specific"/>
    <property type="evidence" value="ECO:0007669"/>
    <property type="project" value="TreeGrafter"/>
</dbReference>
<protein>
    <recommendedName>
        <fullName evidence="8">Putative transcription factor kapC</fullName>
    </recommendedName>
</protein>
<feature type="region of interest" description="Disordered" evidence="9">
    <location>
        <begin position="141"/>
        <end position="174"/>
    </location>
</feature>
<feature type="region of interest" description="Disordered" evidence="9">
    <location>
        <begin position="1"/>
        <end position="101"/>
    </location>
</feature>
<evidence type="ECO:0000256" key="1">
    <source>
        <dbReference type="ARBA" id="ARBA00004049"/>
    </source>
</evidence>
<feature type="domain" description="BZIP" evidence="10">
    <location>
        <begin position="161"/>
        <end position="176"/>
    </location>
</feature>
<comment type="similarity">
    <text evidence="3">Belongs to the bZIP family.</text>
</comment>
<dbReference type="GO" id="GO:0000976">
    <property type="term" value="F:transcription cis-regulatory region binding"/>
    <property type="evidence" value="ECO:0007669"/>
    <property type="project" value="InterPro"/>
</dbReference>
<dbReference type="EMBL" id="MU864956">
    <property type="protein sequence ID" value="KAK4463768.1"/>
    <property type="molecule type" value="Genomic_DNA"/>
</dbReference>
<dbReference type="Proteomes" id="UP001321749">
    <property type="component" value="Unassembled WGS sequence"/>
</dbReference>
<accession>A0AAV9HW95</accession>
<reference evidence="11" key="2">
    <citation type="submission" date="2023-06" db="EMBL/GenBank/DDBJ databases">
        <authorList>
            <consortium name="Lawrence Berkeley National Laboratory"/>
            <person name="Mondo S.J."/>
            <person name="Hensen N."/>
            <person name="Bonometti L."/>
            <person name="Westerberg I."/>
            <person name="Brannstrom I.O."/>
            <person name="Guillou S."/>
            <person name="Cros-Aarteil S."/>
            <person name="Calhoun S."/>
            <person name="Haridas S."/>
            <person name="Kuo A."/>
            <person name="Pangilinan J."/>
            <person name="Riley R."/>
            <person name="Labutti K."/>
            <person name="Andreopoulos B."/>
            <person name="Lipzen A."/>
            <person name="Chen C."/>
            <person name="Yanf M."/>
            <person name="Daum C."/>
            <person name="Ng V."/>
            <person name="Clum A."/>
            <person name="Steindorff A."/>
            <person name="Ohm R."/>
            <person name="Martin F."/>
            <person name="Silar P."/>
            <person name="Natvig D."/>
            <person name="Lalanne C."/>
            <person name="Gautier V."/>
            <person name="Ament-Velasquez S.L."/>
            <person name="Kruys A."/>
            <person name="Hutchinson M.I."/>
            <person name="Powell A.J."/>
            <person name="Barry K."/>
            <person name="Miller A.N."/>
            <person name="Grigoriev I.V."/>
            <person name="Debuchy R."/>
            <person name="Gladieux P."/>
            <person name="Thoren M.H."/>
            <person name="Johannesson H."/>
        </authorList>
    </citation>
    <scope>NUCLEOTIDE SEQUENCE</scope>
    <source>
        <strain evidence="11">PSN324</strain>
    </source>
</reference>
<dbReference type="PANTHER" id="PTHR40621">
    <property type="entry name" value="TRANSCRIPTION FACTOR KAPC-RELATED"/>
    <property type="match status" value="1"/>
</dbReference>
<dbReference type="InterPro" id="IPR050936">
    <property type="entry name" value="AP-1-like"/>
</dbReference>
<keyword evidence="7" id="KW-0539">Nucleus</keyword>
<dbReference type="PANTHER" id="PTHR40621:SF11">
    <property type="entry name" value="TRANSCRIPTION FACTOR KAPC-RELATED"/>
    <property type="match status" value="1"/>
</dbReference>
<feature type="compositionally biased region" description="Low complexity" evidence="9">
    <location>
        <begin position="20"/>
        <end position="31"/>
    </location>
</feature>
<name>A0AAV9HW95_9PEZI</name>
<evidence type="ECO:0000256" key="5">
    <source>
        <dbReference type="ARBA" id="ARBA00023125"/>
    </source>
</evidence>
<proteinExistence type="inferred from homology"/>
<feature type="compositionally biased region" description="Low complexity" evidence="9">
    <location>
        <begin position="162"/>
        <end position="172"/>
    </location>
</feature>
<feature type="region of interest" description="Disordered" evidence="9">
    <location>
        <begin position="230"/>
        <end position="276"/>
    </location>
</feature>
<feature type="compositionally biased region" description="Polar residues" evidence="9">
    <location>
        <begin position="33"/>
        <end position="45"/>
    </location>
</feature>
<feature type="compositionally biased region" description="Low complexity" evidence="9">
    <location>
        <begin position="232"/>
        <end position="244"/>
    </location>
</feature>
<feature type="compositionally biased region" description="Basic and acidic residues" evidence="9">
    <location>
        <begin position="148"/>
        <end position="159"/>
    </location>
</feature>
<comment type="function">
    <text evidence="1">Putative transcription factor.</text>
</comment>